<comment type="caution">
    <text evidence="4">The sequence shown here is derived from an EMBL/GenBank/DDBJ whole genome shotgun (WGS) entry which is preliminary data.</text>
</comment>
<sequence>MNIGFYIFDDFQLLDLSGPLAAFQMVKFTGHPVFYKLQVCSHKGGMINCTAGFSVESQRLDPAEKFDLLLIVGGKGSRSILKDSREGTALRTACLNSKQYGSICTGAFVLAELGLLNGKKVTTHWKHKNAFKKLYPEVTLNTDDLFVKDGSVWTSAGISSGIDLALAIIEDQLGFAVSLQVAQELVVAQRRTGGQTQFSPLLHLEAESSKIKKVLNYIHAHLNQDLRIEILAEIACLSPRQLSRLFIKETDTTIAKLVERIRLDSAKAMLENSGLSVEKVAKHCGFGNSSRMRRAFVKYYNKTPQAFKG</sequence>
<dbReference type="RefSeq" id="WP_140923467.1">
    <property type="nucleotide sequence ID" value="NZ_CP122311.1"/>
</dbReference>
<gene>
    <name evidence="4" type="ORF">FJW00_08105</name>
</gene>
<feature type="domain" description="HTH araC/xylS-type" evidence="3">
    <location>
        <begin position="212"/>
        <end position="309"/>
    </location>
</feature>
<dbReference type="PANTHER" id="PTHR43130:SF3">
    <property type="entry name" value="HTH-TYPE TRANSCRIPTIONAL REGULATOR RV1931C"/>
    <property type="match status" value="1"/>
</dbReference>
<evidence type="ECO:0000256" key="2">
    <source>
        <dbReference type="ARBA" id="ARBA00023163"/>
    </source>
</evidence>
<organism evidence="4 5">
    <name type="scientific">Pantoea anthophila</name>
    <dbReference type="NCBI Taxonomy" id="470931"/>
    <lineage>
        <taxon>Bacteria</taxon>
        <taxon>Pseudomonadati</taxon>
        <taxon>Pseudomonadota</taxon>
        <taxon>Gammaproteobacteria</taxon>
        <taxon>Enterobacterales</taxon>
        <taxon>Erwiniaceae</taxon>
        <taxon>Pantoea</taxon>
    </lineage>
</organism>
<dbReference type="PROSITE" id="PS01124">
    <property type="entry name" value="HTH_ARAC_FAMILY_2"/>
    <property type="match status" value="1"/>
</dbReference>
<dbReference type="CDD" id="cd03137">
    <property type="entry name" value="GATase1_AraC_1"/>
    <property type="match status" value="1"/>
</dbReference>
<dbReference type="InterPro" id="IPR018060">
    <property type="entry name" value="HTH_AraC"/>
</dbReference>
<keyword evidence="2" id="KW-0804">Transcription</keyword>
<dbReference type="Pfam" id="PF01965">
    <property type="entry name" value="DJ-1_PfpI"/>
    <property type="match status" value="1"/>
</dbReference>
<dbReference type="PANTHER" id="PTHR43130">
    <property type="entry name" value="ARAC-FAMILY TRANSCRIPTIONAL REGULATOR"/>
    <property type="match status" value="1"/>
</dbReference>
<dbReference type="SMART" id="SM00342">
    <property type="entry name" value="HTH_ARAC"/>
    <property type="match status" value="1"/>
</dbReference>
<dbReference type="SUPFAM" id="SSF46689">
    <property type="entry name" value="Homeodomain-like"/>
    <property type="match status" value="2"/>
</dbReference>
<evidence type="ECO:0000259" key="3">
    <source>
        <dbReference type="PROSITE" id="PS01124"/>
    </source>
</evidence>
<accession>A0ABY2Z970</accession>
<evidence type="ECO:0000256" key="1">
    <source>
        <dbReference type="ARBA" id="ARBA00023015"/>
    </source>
</evidence>
<dbReference type="InterPro" id="IPR029062">
    <property type="entry name" value="Class_I_gatase-like"/>
</dbReference>
<name>A0ABY2Z970_9GAMM</name>
<protein>
    <submittedName>
        <fullName evidence="4">GlxA family transcriptional regulator</fullName>
    </submittedName>
</protein>
<dbReference type="SUPFAM" id="SSF52317">
    <property type="entry name" value="Class I glutamine amidotransferase-like"/>
    <property type="match status" value="1"/>
</dbReference>
<reference evidence="4 5" key="1">
    <citation type="submission" date="2019-06" db="EMBL/GenBank/DDBJ databases">
        <title>Taxogenomics and systematics of the genus Pantoea.</title>
        <authorList>
            <person name="Tambong J.T."/>
        </authorList>
    </citation>
    <scope>NUCLEOTIDE SEQUENCE [LARGE SCALE GENOMIC DNA]</scope>
    <source>
        <strain evidence="4 5">LMG 2558</strain>
    </source>
</reference>
<keyword evidence="5" id="KW-1185">Reference proteome</keyword>
<evidence type="ECO:0000313" key="5">
    <source>
        <dbReference type="Proteomes" id="UP000316142"/>
    </source>
</evidence>
<keyword evidence="1" id="KW-0805">Transcription regulation</keyword>
<dbReference type="Proteomes" id="UP000316142">
    <property type="component" value="Unassembled WGS sequence"/>
</dbReference>
<dbReference type="InterPro" id="IPR002818">
    <property type="entry name" value="DJ-1/PfpI"/>
</dbReference>
<dbReference type="InterPro" id="IPR009057">
    <property type="entry name" value="Homeodomain-like_sf"/>
</dbReference>
<dbReference type="Gene3D" id="1.10.10.60">
    <property type="entry name" value="Homeodomain-like"/>
    <property type="match status" value="1"/>
</dbReference>
<dbReference type="Gene3D" id="3.40.50.880">
    <property type="match status" value="1"/>
</dbReference>
<proteinExistence type="predicted"/>
<evidence type="ECO:0000313" key="4">
    <source>
        <dbReference type="EMBL" id="TPV28902.1"/>
    </source>
</evidence>
<dbReference type="Pfam" id="PF12833">
    <property type="entry name" value="HTH_18"/>
    <property type="match status" value="1"/>
</dbReference>
<dbReference type="EMBL" id="VHIZ01000037">
    <property type="protein sequence ID" value="TPV28902.1"/>
    <property type="molecule type" value="Genomic_DNA"/>
</dbReference>
<dbReference type="InterPro" id="IPR052158">
    <property type="entry name" value="INH-QAR"/>
</dbReference>